<gene>
    <name evidence="2" type="primary">Contig18400.g19542</name>
    <name evidence="2" type="ORF">STYLEM_14485</name>
</gene>
<keyword evidence="3" id="KW-1185">Reference proteome</keyword>
<keyword evidence="1" id="KW-0175">Coiled coil</keyword>
<dbReference type="Proteomes" id="UP000039865">
    <property type="component" value="Unassembled WGS sequence"/>
</dbReference>
<protein>
    <submittedName>
        <fullName evidence="2">Uncharacterized protein</fullName>
    </submittedName>
</protein>
<evidence type="ECO:0000313" key="3">
    <source>
        <dbReference type="Proteomes" id="UP000039865"/>
    </source>
</evidence>
<sequence>MYDWVKATNFKQQEKPQKQQLSSIIAENILSKDTQSSSAFMKSQSYFDPHTQWRSLPMQESRQYKQGKFDETEKLKARFSSQNQTNVKNTASGQQYQFQLSPYMSLSKFNQFKHVKHYDLNKFLNDQKERDSKRTFRKADFSNISISKNDKINHLFQKTAQIFKNSSSASNFSRNENFSSKEMNIIKNMEIISDDLRASQQQNYGQKFKIKNNKKNKIQKFDYTKQEPHEGEPQVQIVENDKEQFPELIAMRGFTPKTIDYNLKAQTFVHGSGLDQDLIGTPADFDSQGRNFLKLEIANRKQKIQPAENPLMQNNHKLIPPNEDEKQLIQQKIQLLQLKMRVRKPSLATSQKKMNNLKGLKLNPNDLITNSEIMMDLVQKSISSQSSPSKIRTMTNQTSRLQKIENPPMFQEPDSPIPTGNKFHEDRLNIQNLNLRQAYSNKEKEIQKNEKATVESPVKLQEGYIVTINIGTDAQNSFNNKNEKSISQSLRKSYTTINQRQSVIITNKGLSPELLKQFQGQYHLSKEKVKEKMLVFQSQDDCVTEEAESLNYTNDQLSSRRSARSLKNFNRYRSELDLYRHISTPPKALDSQMLGEYLQKMFMQTKNKVLLSQNQELQGYKYENNMKNFIEKNKDVKLLINQKIVTNLRRLLNQEKSLWMS</sequence>
<evidence type="ECO:0000313" key="2">
    <source>
        <dbReference type="EMBL" id="CDW85410.1"/>
    </source>
</evidence>
<dbReference type="InParanoid" id="A0A078ASI2"/>
<dbReference type="AlphaFoldDB" id="A0A078ASI2"/>
<name>A0A078ASI2_STYLE</name>
<evidence type="ECO:0000256" key="1">
    <source>
        <dbReference type="SAM" id="Coils"/>
    </source>
</evidence>
<organism evidence="2 3">
    <name type="scientific">Stylonychia lemnae</name>
    <name type="common">Ciliate</name>
    <dbReference type="NCBI Taxonomy" id="5949"/>
    <lineage>
        <taxon>Eukaryota</taxon>
        <taxon>Sar</taxon>
        <taxon>Alveolata</taxon>
        <taxon>Ciliophora</taxon>
        <taxon>Intramacronucleata</taxon>
        <taxon>Spirotrichea</taxon>
        <taxon>Stichotrichia</taxon>
        <taxon>Sporadotrichida</taxon>
        <taxon>Oxytrichidae</taxon>
        <taxon>Stylonychinae</taxon>
        <taxon>Stylonychia</taxon>
    </lineage>
</organism>
<dbReference type="EMBL" id="CCKQ01013711">
    <property type="protein sequence ID" value="CDW85410.1"/>
    <property type="molecule type" value="Genomic_DNA"/>
</dbReference>
<proteinExistence type="predicted"/>
<accession>A0A078ASI2</accession>
<feature type="coiled-coil region" evidence="1">
    <location>
        <begin position="425"/>
        <end position="452"/>
    </location>
</feature>
<reference evidence="2 3" key="1">
    <citation type="submission" date="2014-06" db="EMBL/GenBank/DDBJ databases">
        <authorList>
            <person name="Swart Estienne"/>
        </authorList>
    </citation>
    <scope>NUCLEOTIDE SEQUENCE [LARGE SCALE GENOMIC DNA]</scope>
    <source>
        <strain evidence="2 3">130c</strain>
    </source>
</reference>